<protein>
    <submittedName>
        <fullName evidence="3">Uncharacterized protein</fullName>
    </submittedName>
</protein>
<evidence type="ECO:0000313" key="3">
    <source>
        <dbReference type="EMBL" id="QGA80912.1"/>
    </source>
</evidence>
<dbReference type="EMBL" id="CP040089">
    <property type="protein sequence ID" value="QGA80912.1"/>
    <property type="molecule type" value="Genomic_DNA"/>
</dbReference>
<feature type="region of interest" description="Disordered" evidence="2">
    <location>
        <begin position="180"/>
        <end position="200"/>
    </location>
</feature>
<gene>
    <name evidence="3" type="ORF">LC1Nh_1039</name>
</gene>
<evidence type="ECO:0000313" key="4">
    <source>
        <dbReference type="Proteomes" id="UP000377803"/>
    </source>
</evidence>
<name>A0A5Q0UGY2_9ARCH</name>
<feature type="coiled-coil region" evidence="1">
    <location>
        <begin position="18"/>
        <end position="45"/>
    </location>
</feature>
<feature type="compositionally biased region" description="Basic and acidic residues" evidence="2">
    <location>
        <begin position="188"/>
        <end position="200"/>
    </location>
</feature>
<accession>A0A5Q0UGY2</accession>
<evidence type="ECO:0000256" key="2">
    <source>
        <dbReference type="SAM" id="MobiDB-lite"/>
    </source>
</evidence>
<evidence type="ECO:0000256" key="1">
    <source>
        <dbReference type="SAM" id="Coils"/>
    </source>
</evidence>
<keyword evidence="1" id="KW-0175">Coiled coil</keyword>
<dbReference type="KEGG" id="ncon:LC1Nh_1039"/>
<dbReference type="Proteomes" id="UP000377803">
    <property type="component" value="Chromosome"/>
</dbReference>
<organism evidence="3 4">
    <name type="scientific">Candidatus Nanohalobium constans</name>
    <dbReference type="NCBI Taxonomy" id="2565781"/>
    <lineage>
        <taxon>Archaea</taxon>
        <taxon>Candidatus Nanohalarchaeota</taxon>
        <taxon>Candidatus Nanohalobia</taxon>
        <taxon>Candidatus Nanohalobiales</taxon>
        <taxon>Candidatus Nanohalobiaceae</taxon>
        <taxon>Candidatus Nanohalobium</taxon>
    </lineage>
</organism>
<dbReference type="GeneID" id="42365434"/>
<proteinExistence type="predicted"/>
<dbReference type="AlphaFoldDB" id="A0A5Q0UGY2"/>
<reference evidence="4" key="1">
    <citation type="submission" date="2019-05" db="EMBL/GenBank/DDBJ databases">
        <title>Candidatus Nanohalobium constans, a novel model system to study the DPANN nano-sized archaea: genomic and physiological characterization of a nanoarchaeon co-cultured with its chitinotrophic host.</title>
        <authorList>
            <person name="La Cono V."/>
            <person name="Arcadi E."/>
            <person name="Crisafi F."/>
            <person name="Denaro R."/>
            <person name="La Spada G."/>
            <person name="Messina E."/>
            <person name="Smedile F."/>
            <person name="Toshchakov S.V."/>
            <person name="Shevchenko M.A."/>
            <person name="Golyshin P.N."/>
            <person name="Golyshina O.V."/>
            <person name="Ferrer M."/>
            <person name="Rohde M."/>
            <person name="Mushegian A."/>
            <person name="Sorokin D.Y."/>
            <person name="Giuliano L."/>
            <person name="Yakimov M.M."/>
        </authorList>
    </citation>
    <scope>NUCLEOTIDE SEQUENCE [LARGE SCALE GENOMIC DNA]</scope>
    <source>
        <strain evidence="4">LC1Nh</strain>
    </source>
</reference>
<keyword evidence="4" id="KW-1185">Reference proteome</keyword>
<dbReference type="RefSeq" id="WP_153550657.1">
    <property type="nucleotide sequence ID" value="NZ_CP040089.1"/>
</dbReference>
<sequence>MVSVLSKVFDRFTEDDEISIENMDLEELKKERSELRADLELKRDKHEGLAEDRRVKFEKLQNTEDDLLQEELAEEIASIEDEMSIYHNEHAQVMDALRVIDGLIAVKRKQQLMEDQGIVQELEDMDQEELVDALKQERVQEMIKDEKWDELQDLFRGQLEPEYSGNQRVNEIIESAENAEEESVDAVLNRRDSEKGRNIH</sequence>